<sequence>MKFEYLCHIKLYTRLHFNILPLGNEFAIVSRVFPSITKLIQYFVTTKSTISTLHDVFLRDPVPRSWWELDFTSIARDKRIGSGDFGEVFSGTMKTKNELLKVAVKEAEAEASIMRKHAHDQIVKFHGICLFRDPILIVMELSPHGSLDRHLKKNKAIAINVRLGYAVDTASGLTYLHNQFCLHRDVASRNLLLFTSQDNVGHVKISDFGQAVILKPEETKFILEDQNTPLPIRHLAPETLRSAVFSYNTDVYTYGVTLIEIFGEGETPYLGFQTKKAANLIKQGIPPVHHLQTPPEILEVLTQKYFPRPPSKRAHMKDLHILIKKFMKI</sequence>
<organism evidence="1 2">
    <name type="scientific">Rhabditophanes sp. KR3021</name>
    <dbReference type="NCBI Taxonomy" id="114890"/>
    <lineage>
        <taxon>Eukaryota</taxon>
        <taxon>Metazoa</taxon>
        <taxon>Ecdysozoa</taxon>
        <taxon>Nematoda</taxon>
        <taxon>Chromadorea</taxon>
        <taxon>Rhabditida</taxon>
        <taxon>Tylenchina</taxon>
        <taxon>Panagrolaimomorpha</taxon>
        <taxon>Strongyloidoidea</taxon>
        <taxon>Alloionematidae</taxon>
        <taxon>Rhabditophanes</taxon>
    </lineage>
</organism>
<evidence type="ECO:0000313" key="1">
    <source>
        <dbReference type="Proteomes" id="UP000095286"/>
    </source>
</evidence>
<reference evidence="2" key="1">
    <citation type="submission" date="2016-11" db="UniProtKB">
        <authorList>
            <consortium name="WormBaseParasite"/>
        </authorList>
    </citation>
    <scope>IDENTIFICATION</scope>
    <source>
        <strain evidence="2">KR3021</strain>
    </source>
</reference>
<proteinExistence type="predicted"/>
<evidence type="ECO:0000313" key="2">
    <source>
        <dbReference type="WBParaSite" id="RSKR_0000332600.1"/>
    </source>
</evidence>
<accession>A0AC35TQR2</accession>
<dbReference type="WBParaSite" id="RSKR_0000332600.1">
    <property type="protein sequence ID" value="RSKR_0000332600.1"/>
    <property type="gene ID" value="RSKR_0000332600"/>
</dbReference>
<protein>
    <submittedName>
        <fullName evidence="2">Protein kinase domain-containing protein</fullName>
    </submittedName>
</protein>
<name>A0AC35TQR2_9BILA</name>
<dbReference type="Proteomes" id="UP000095286">
    <property type="component" value="Unplaced"/>
</dbReference>